<evidence type="ECO:0000256" key="7">
    <source>
        <dbReference type="SAM" id="Phobius"/>
    </source>
</evidence>
<dbReference type="InterPro" id="IPR036236">
    <property type="entry name" value="Znf_C2H2_sf"/>
</dbReference>
<dbReference type="STRING" id="48709.A0A1D2MQ34"/>
<feature type="transmembrane region" description="Helical" evidence="7">
    <location>
        <begin position="69"/>
        <end position="89"/>
    </location>
</feature>
<organism evidence="9 10">
    <name type="scientific">Orchesella cincta</name>
    <name type="common">Springtail</name>
    <name type="synonym">Podura cincta</name>
    <dbReference type="NCBI Taxonomy" id="48709"/>
    <lineage>
        <taxon>Eukaryota</taxon>
        <taxon>Metazoa</taxon>
        <taxon>Ecdysozoa</taxon>
        <taxon>Arthropoda</taxon>
        <taxon>Hexapoda</taxon>
        <taxon>Collembola</taxon>
        <taxon>Entomobryomorpha</taxon>
        <taxon>Entomobryoidea</taxon>
        <taxon>Orchesellidae</taxon>
        <taxon>Orchesellinae</taxon>
        <taxon>Orchesella</taxon>
    </lineage>
</organism>
<dbReference type="OrthoDB" id="3561125at2759"/>
<feature type="region of interest" description="Disordered" evidence="6">
    <location>
        <begin position="208"/>
        <end position="236"/>
    </location>
</feature>
<dbReference type="GO" id="GO:0045944">
    <property type="term" value="P:positive regulation of transcription by RNA polymerase II"/>
    <property type="evidence" value="ECO:0007669"/>
    <property type="project" value="TreeGrafter"/>
</dbReference>
<comment type="caution">
    <text evidence="9">The sequence shown here is derived from an EMBL/GenBank/DDBJ whole genome shotgun (WGS) entry which is preliminary data.</text>
</comment>
<dbReference type="Gene3D" id="3.30.160.60">
    <property type="entry name" value="Classic Zinc Finger"/>
    <property type="match status" value="5"/>
</dbReference>
<dbReference type="SUPFAM" id="SSF57667">
    <property type="entry name" value="beta-beta-alpha zinc fingers"/>
    <property type="match status" value="4"/>
</dbReference>
<feature type="domain" description="C2H2-type" evidence="8">
    <location>
        <begin position="344"/>
        <end position="372"/>
    </location>
</feature>
<dbReference type="Pfam" id="PF13909">
    <property type="entry name" value="zf-H2C2_5"/>
    <property type="match status" value="1"/>
</dbReference>
<dbReference type="PROSITE" id="PS50157">
    <property type="entry name" value="ZINC_FINGER_C2H2_2"/>
    <property type="match status" value="5"/>
</dbReference>
<dbReference type="EMBL" id="LJIJ01000701">
    <property type="protein sequence ID" value="ODM95177.1"/>
    <property type="molecule type" value="Genomic_DNA"/>
</dbReference>
<keyword evidence="7" id="KW-1133">Transmembrane helix</keyword>
<feature type="transmembrane region" description="Helical" evidence="7">
    <location>
        <begin position="133"/>
        <end position="155"/>
    </location>
</feature>
<keyword evidence="10" id="KW-1185">Reference proteome</keyword>
<evidence type="ECO:0000256" key="2">
    <source>
        <dbReference type="ARBA" id="ARBA00022737"/>
    </source>
</evidence>
<feature type="transmembrane region" description="Helical" evidence="7">
    <location>
        <begin position="101"/>
        <end position="121"/>
    </location>
</feature>
<protein>
    <submittedName>
        <fullName evidence="9">Zinc finger and BTB domain-containing protein 17</fullName>
    </submittedName>
</protein>
<evidence type="ECO:0000313" key="10">
    <source>
        <dbReference type="Proteomes" id="UP000094527"/>
    </source>
</evidence>
<sequence length="466" mass="52708">MFRPRLQIKVMTEKMGKLGEKFSSCQPCPGISLGVALKMIASVELLYFLGFVLHGTYLIAAVVPKTNYVFGAVYIICGLYYLFLTVLSWKISNEPTTGRCYLLVGNSLLILLIVFILTVIRLATDNGSKSSDWVWIILCAFPLQCYFSWVIFAYAKSFNCEDDPFRSCVVKSPSPRPTPAVAIQEASTAIPPPATAVAPIAKDNVSESATASNNSLDHEPPSQQTEKPTTTTAEVSVSKIPSFKTHKYSCKRCKRRFKTKGGLNIHLKQHNPEEYLLKCPDCDFLTFQKGNLVKHTAIIHRKDIDGQPITESIQCTNCDYSCFTEEQLKNHKLRRHTDPIDAPFKCNLCDYVTVEKSALQKHIQICHTNLRPFPCEFCRVRFKTSSSLARHRRSHEEAKPHQCNLCSASYADKKRLRDHIMKHSNEKPFVCPNCDYSTNRKDNLKTHIKRNHMPPDSAPVVLLKTK</sequence>
<evidence type="ECO:0000256" key="3">
    <source>
        <dbReference type="ARBA" id="ARBA00022771"/>
    </source>
</evidence>
<dbReference type="FunFam" id="3.30.160.60:FF:001755">
    <property type="entry name" value="Zinc finger protein 989"/>
    <property type="match status" value="1"/>
</dbReference>
<dbReference type="InterPro" id="IPR013087">
    <property type="entry name" value="Znf_C2H2_type"/>
</dbReference>
<dbReference type="OMA" id="HIQICHT"/>
<keyword evidence="1" id="KW-0479">Metal-binding</keyword>
<dbReference type="GO" id="GO:0005634">
    <property type="term" value="C:nucleus"/>
    <property type="evidence" value="ECO:0007669"/>
    <property type="project" value="TreeGrafter"/>
</dbReference>
<keyword evidence="2" id="KW-0677">Repeat</keyword>
<feature type="transmembrane region" description="Helical" evidence="7">
    <location>
        <begin position="45"/>
        <end position="63"/>
    </location>
</feature>
<evidence type="ECO:0000256" key="1">
    <source>
        <dbReference type="ARBA" id="ARBA00022723"/>
    </source>
</evidence>
<evidence type="ECO:0000256" key="6">
    <source>
        <dbReference type="SAM" id="MobiDB-lite"/>
    </source>
</evidence>
<dbReference type="PROSITE" id="PS00028">
    <property type="entry name" value="ZINC_FINGER_C2H2_1"/>
    <property type="match status" value="4"/>
</dbReference>
<feature type="domain" description="C2H2-type" evidence="8">
    <location>
        <begin position="248"/>
        <end position="275"/>
    </location>
</feature>
<dbReference type="SMART" id="SM00355">
    <property type="entry name" value="ZnF_C2H2"/>
    <property type="match status" value="7"/>
</dbReference>
<dbReference type="PANTHER" id="PTHR24403:SF67">
    <property type="entry name" value="FI01116P-RELATED"/>
    <property type="match status" value="1"/>
</dbReference>
<keyword evidence="4" id="KW-0862">Zinc</keyword>
<proteinExistence type="predicted"/>
<evidence type="ECO:0000313" key="9">
    <source>
        <dbReference type="EMBL" id="ODM95177.1"/>
    </source>
</evidence>
<reference evidence="9 10" key="1">
    <citation type="journal article" date="2016" name="Genome Biol. Evol.">
        <title>Gene Family Evolution Reflects Adaptation to Soil Environmental Stressors in the Genome of the Collembolan Orchesella cincta.</title>
        <authorList>
            <person name="Faddeeva-Vakhrusheva A."/>
            <person name="Derks M.F."/>
            <person name="Anvar S.Y."/>
            <person name="Agamennone V."/>
            <person name="Suring W."/>
            <person name="Smit S."/>
            <person name="van Straalen N.M."/>
            <person name="Roelofs D."/>
        </authorList>
    </citation>
    <scope>NUCLEOTIDE SEQUENCE [LARGE SCALE GENOMIC DNA]</scope>
    <source>
        <tissue evidence="9">Mixed pool</tissue>
    </source>
</reference>
<keyword evidence="7" id="KW-0812">Transmembrane</keyword>
<feature type="domain" description="C2H2-type" evidence="8">
    <location>
        <begin position="429"/>
        <end position="457"/>
    </location>
</feature>
<dbReference type="AlphaFoldDB" id="A0A1D2MQ34"/>
<gene>
    <name evidence="9" type="ORF">Ocin01_11502</name>
</gene>
<evidence type="ECO:0000256" key="4">
    <source>
        <dbReference type="ARBA" id="ARBA00022833"/>
    </source>
</evidence>
<dbReference type="Proteomes" id="UP000094527">
    <property type="component" value="Unassembled WGS sequence"/>
</dbReference>
<evidence type="ECO:0000259" key="8">
    <source>
        <dbReference type="PROSITE" id="PS50157"/>
    </source>
</evidence>
<dbReference type="InterPro" id="IPR050688">
    <property type="entry name" value="Zinc_finger/UBP_domain"/>
</dbReference>
<feature type="compositionally biased region" description="Polar residues" evidence="6">
    <location>
        <begin position="208"/>
        <end position="235"/>
    </location>
</feature>
<feature type="domain" description="C2H2-type" evidence="8">
    <location>
        <begin position="401"/>
        <end position="428"/>
    </location>
</feature>
<evidence type="ECO:0000256" key="5">
    <source>
        <dbReference type="PROSITE-ProRule" id="PRU00042"/>
    </source>
</evidence>
<dbReference type="Pfam" id="PF00096">
    <property type="entry name" value="zf-C2H2"/>
    <property type="match status" value="3"/>
</dbReference>
<dbReference type="PANTHER" id="PTHR24403">
    <property type="entry name" value="ZINC FINGER PROTEIN"/>
    <property type="match status" value="1"/>
</dbReference>
<feature type="domain" description="C2H2-type" evidence="8">
    <location>
        <begin position="373"/>
        <end position="400"/>
    </location>
</feature>
<name>A0A1D2MQ34_ORCCI</name>
<keyword evidence="3 5" id="KW-0863">Zinc-finger</keyword>
<dbReference type="GO" id="GO:0008270">
    <property type="term" value="F:zinc ion binding"/>
    <property type="evidence" value="ECO:0007669"/>
    <property type="project" value="UniProtKB-KW"/>
</dbReference>
<accession>A0A1D2MQ34</accession>
<keyword evidence="7" id="KW-0472">Membrane</keyword>